<proteinExistence type="predicted"/>
<dbReference type="OrthoDB" id="1490325at2"/>
<evidence type="ECO:0000313" key="2">
    <source>
        <dbReference type="Proteomes" id="UP000295814"/>
    </source>
</evidence>
<reference evidence="1 2" key="1">
    <citation type="submission" date="2019-03" db="EMBL/GenBank/DDBJ databases">
        <authorList>
            <person name="Zhong Y.L."/>
        </authorList>
    </citation>
    <scope>NUCLEOTIDE SEQUENCE [LARGE SCALE GENOMIC DNA]</scope>
    <source>
        <strain evidence="1 2">W255</strain>
    </source>
</reference>
<protein>
    <submittedName>
        <fullName evidence="1">DUF3419 family protein</fullName>
    </submittedName>
</protein>
<comment type="caution">
    <text evidence="1">The sequence shown here is derived from an EMBL/GenBank/DDBJ whole genome shotgun (WGS) entry which is preliminary data.</text>
</comment>
<organism evidence="1 2">
    <name type="scientific">Seonamhaeicola sediminis</name>
    <dbReference type="NCBI Taxonomy" id="2528206"/>
    <lineage>
        <taxon>Bacteria</taxon>
        <taxon>Pseudomonadati</taxon>
        <taxon>Bacteroidota</taxon>
        <taxon>Flavobacteriia</taxon>
        <taxon>Flavobacteriales</taxon>
        <taxon>Flavobacteriaceae</taxon>
    </lineage>
</organism>
<accession>A0A562YFV6</accession>
<dbReference type="RefSeq" id="WP_133356087.1">
    <property type="nucleotide sequence ID" value="NZ_SMZJ02000003.1"/>
</dbReference>
<dbReference type="Pfam" id="PF11899">
    <property type="entry name" value="DUF3419"/>
    <property type="match status" value="1"/>
</dbReference>
<gene>
    <name evidence="1" type="ORF">E1J38_005050</name>
</gene>
<sequence length="351" mass="40611">MIWYSHVNEDSLPEIVCSTGYNSVIAVAGSGERLIALLDNANLEQLFVVDTNMSAIELLKLKLVALSELDVEDYLRFIGAEEMSSRERMRCFIKLQNKLESSTIIYWSKNHHFIKKGILYIGQYEQFLSKARPLLKWFLGPSFMKVFNNDYNSFSKFRWKIVKSVFSKKVSYLLLGNKDPAFIGKGVDTSLITNGFQELIDKKEFHKSFMAHLVFLGSLKQMDIEFLPASQNRKILKKIQAKLKNREIKIQFINNDALSFLEDNTSTTFNFNVFLSMSDILSFHKTDYVIKCIKALKVSNKCKCAFVFRSYLRNHIDTDIIKKITALGYKIKDVSNMESTKMYKVHLVEKL</sequence>
<dbReference type="AlphaFoldDB" id="A0A562YFV6"/>
<dbReference type="EMBL" id="SMZJ02000003">
    <property type="protein sequence ID" value="TWO33265.1"/>
    <property type="molecule type" value="Genomic_DNA"/>
</dbReference>
<name>A0A562YFV6_9FLAO</name>
<dbReference type="Proteomes" id="UP000295814">
    <property type="component" value="Unassembled WGS sequence"/>
</dbReference>
<keyword evidence="2" id="KW-1185">Reference proteome</keyword>
<dbReference type="InterPro" id="IPR021829">
    <property type="entry name" value="DUF3419"/>
</dbReference>
<evidence type="ECO:0000313" key="1">
    <source>
        <dbReference type="EMBL" id="TWO33265.1"/>
    </source>
</evidence>
<reference evidence="1 2" key="2">
    <citation type="submission" date="2019-07" db="EMBL/GenBank/DDBJ databases">
        <title>Seonamhaeicola sp. W255 draft genome.</title>
        <authorList>
            <person name="Zhang X.-Y."/>
            <person name="Zhang R."/>
            <person name="Zhong Y.-L."/>
            <person name="Du Z.-J."/>
        </authorList>
    </citation>
    <scope>NUCLEOTIDE SEQUENCE [LARGE SCALE GENOMIC DNA]</scope>
    <source>
        <strain evidence="1 2">W255</strain>
    </source>
</reference>